<sequence>MDLLKERNGGGNKAVGFLRQPLVPSVKTNVVRNHWSNKPPRFLPPNHHHPSPSSTSPRPSLLPKRRSQSADRRRQSTSTAPSTPVCNSMMVDLRLSSHRCGGGGGRTFDGPWPSMRSLTSAFQSETISIPITKKDKSSVGITNPSENRRTLIEKKKKITTNTIVFPDKQSKVVDHRRWPNVAVVAPMTITNMPSLHSLTYIADVRKGKKTRNNIEEAHRLKVSYNRYLQWRFVNARSEDAISIKKITMEDSVYNTWITMSALRDSVVLKKVSIQRLNQALKLDSILVSQMSYLEDWLGLEREHSCSLTGGIQALKASTLRLPVTGGTKVDTQSLNDSINSAIDAMRFLGSSICSLLSKVKNTNSILSELSNLALEETFLLDECRDLLASTASMQVKESSLRTQLLQLKNQHTEAR</sequence>
<dbReference type="Proteomes" id="UP000036987">
    <property type="component" value="Unassembled WGS sequence"/>
</dbReference>
<accession>A0A0K9PEC4</accession>
<keyword evidence="4" id="KW-1185">Reference proteome</keyword>
<name>A0A0K9PEC4_ZOSMR</name>
<dbReference type="OrthoDB" id="1924320at2759"/>
<proteinExistence type="inferred from homology"/>
<evidence type="ECO:0000256" key="1">
    <source>
        <dbReference type="ARBA" id="ARBA00010016"/>
    </source>
</evidence>
<dbReference type="GO" id="GO:0005737">
    <property type="term" value="C:cytoplasm"/>
    <property type="evidence" value="ECO:0000318"/>
    <property type="project" value="GO_Central"/>
</dbReference>
<dbReference type="GO" id="GO:0005880">
    <property type="term" value="C:nuclear microtubule"/>
    <property type="evidence" value="ECO:0000318"/>
    <property type="project" value="GO_Central"/>
</dbReference>
<organism evidence="3 4">
    <name type="scientific">Zostera marina</name>
    <name type="common">Eelgrass</name>
    <dbReference type="NCBI Taxonomy" id="29655"/>
    <lineage>
        <taxon>Eukaryota</taxon>
        <taxon>Viridiplantae</taxon>
        <taxon>Streptophyta</taxon>
        <taxon>Embryophyta</taxon>
        <taxon>Tracheophyta</taxon>
        <taxon>Spermatophyta</taxon>
        <taxon>Magnoliopsida</taxon>
        <taxon>Liliopsida</taxon>
        <taxon>Zosteraceae</taxon>
        <taxon>Zostera</taxon>
    </lineage>
</organism>
<evidence type="ECO:0000313" key="3">
    <source>
        <dbReference type="EMBL" id="KMZ67418.1"/>
    </source>
</evidence>
<feature type="compositionally biased region" description="Low complexity" evidence="2">
    <location>
        <begin position="51"/>
        <end position="62"/>
    </location>
</feature>
<dbReference type="EMBL" id="LFYR01000914">
    <property type="protein sequence ID" value="KMZ67418.1"/>
    <property type="molecule type" value="Genomic_DNA"/>
</dbReference>
<dbReference type="Pfam" id="PF04484">
    <property type="entry name" value="QWRF"/>
    <property type="match status" value="1"/>
</dbReference>
<protein>
    <submittedName>
        <fullName evidence="3">Uncharacterized protein</fullName>
    </submittedName>
</protein>
<dbReference type="GO" id="GO:0051225">
    <property type="term" value="P:spindle assembly"/>
    <property type="evidence" value="ECO:0000318"/>
    <property type="project" value="GO_Central"/>
</dbReference>
<evidence type="ECO:0000256" key="2">
    <source>
        <dbReference type="SAM" id="MobiDB-lite"/>
    </source>
</evidence>
<feature type="region of interest" description="Disordered" evidence="2">
    <location>
        <begin position="34"/>
        <end position="85"/>
    </location>
</feature>
<evidence type="ECO:0000313" key="4">
    <source>
        <dbReference type="Proteomes" id="UP000036987"/>
    </source>
</evidence>
<comment type="similarity">
    <text evidence="1">Belongs to the QWRF family.</text>
</comment>
<dbReference type="PANTHER" id="PTHR31807">
    <property type="entry name" value="AUGMIN FAMILY MEMBER"/>
    <property type="match status" value="1"/>
</dbReference>
<dbReference type="STRING" id="29655.A0A0K9PEC4"/>
<gene>
    <name evidence="3" type="ORF">ZOSMA_269G00090</name>
</gene>
<dbReference type="InterPro" id="IPR007573">
    <property type="entry name" value="QWRF"/>
</dbReference>
<comment type="caution">
    <text evidence="3">The sequence shown here is derived from an EMBL/GenBank/DDBJ whole genome shotgun (WGS) entry which is preliminary data.</text>
</comment>
<dbReference type="AlphaFoldDB" id="A0A0K9PEC4"/>
<dbReference type="PANTHER" id="PTHR31807:SF37">
    <property type="entry name" value="HAUS AUGMIN-LIKE COMPLEX SUBUNIT 8"/>
    <property type="match status" value="1"/>
</dbReference>
<dbReference type="GO" id="GO:0008017">
    <property type="term" value="F:microtubule binding"/>
    <property type="evidence" value="ECO:0000318"/>
    <property type="project" value="GO_Central"/>
</dbReference>
<reference evidence="4" key="1">
    <citation type="journal article" date="2016" name="Nature">
        <title>The genome of the seagrass Zostera marina reveals angiosperm adaptation to the sea.</title>
        <authorList>
            <person name="Olsen J.L."/>
            <person name="Rouze P."/>
            <person name="Verhelst B."/>
            <person name="Lin Y.-C."/>
            <person name="Bayer T."/>
            <person name="Collen J."/>
            <person name="Dattolo E."/>
            <person name="De Paoli E."/>
            <person name="Dittami S."/>
            <person name="Maumus F."/>
            <person name="Michel G."/>
            <person name="Kersting A."/>
            <person name="Lauritano C."/>
            <person name="Lohaus R."/>
            <person name="Toepel M."/>
            <person name="Tonon T."/>
            <person name="Vanneste K."/>
            <person name="Amirebrahimi M."/>
            <person name="Brakel J."/>
            <person name="Bostroem C."/>
            <person name="Chovatia M."/>
            <person name="Grimwood J."/>
            <person name="Jenkins J.W."/>
            <person name="Jueterbock A."/>
            <person name="Mraz A."/>
            <person name="Stam W.T."/>
            <person name="Tice H."/>
            <person name="Bornberg-Bauer E."/>
            <person name="Green P.J."/>
            <person name="Pearson G.A."/>
            <person name="Procaccini G."/>
            <person name="Duarte C.M."/>
            <person name="Schmutz J."/>
            <person name="Reusch T.B.H."/>
            <person name="Van de Peer Y."/>
        </authorList>
    </citation>
    <scope>NUCLEOTIDE SEQUENCE [LARGE SCALE GENOMIC DNA]</scope>
    <source>
        <strain evidence="4">cv. Finnish</strain>
    </source>
</reference>